<keyword evidence="2" id="KW-1185">Reference proteome</keyword>
<organism evidence="1 2">
    <name type="scientific">Postia placenta MAD-698-R-SB12</name>
    <dbReference type="NCBI Taxonomy" id="670580"/>
    <lineage>
        <taxon>Eukaryota</taxon>
        <taxon>Fungi</taxon>
        <taxon>Dikarya</taxon>
        <taxon>Basidiomycota</taxon>
        <taxon>Agaricomycotina</taxon>
        <taxon>Agaricomycetes</taxon>
        <taxon>Polyporales</taxon>
        <taxon>Adustoporiaceae</taxon>
        <taxon>Rhodonia</taxon>
    </lineage>
</organism>
<gene>
    <name evidence="1" type="ORF">POSPLADRAFT_1063976</name>
</gene>
<dbReference type="RefSeq" id="XP_024344000.1">
    <property type="nucleotide sequence ID" value="XM_024481750.1"/>
</dbReference>
<evidence type="ECO:0008006" key="3">
    <source>
        <dbReference type="Google" id="ProtNLM"/>
    </source>
</evidence>
<protein>
    <recommendedName>
        <fullName evidence="3">F-box domain-containing protein</fullName>
    </recommendedName>
</protein>
<dbReference type="GeneID" id="36326700"/>
<dbReference type="OrthoDB" id="2522283at2759"/>
<dbReference type="EMBL" id="KZ110591">
    <property type="protein sequence ID" value="OSX67206.1"/>
    <property type="molecule type" value="Genomic_DNA"/>
</dbReference>
<dbReference type="Proteomes" id="UP000194127">
    <property type="component" value="Unassembled WGS sequence"/>
</dbReference>
<evidence type="ECO:0000313" key="2">
    <source>
        <dbReference type="Proteomes" id="UP000194127"/>
    </source>
</evidence>
<name>A0A1X6NFK5_9APHY</name>
<dbReference type="InterPro" id="IPR032675">
    <property type="entry name" value="LRR_dom_sf"/>
</dbReference>
<dbReference type="Gene3D" id="3.80.10.10">
    <property type="entry name" value="Ribonuclease Inhibitor"/>
    <property type="match status" value="1"/>
</dbReference>
<sequence length="429" mass="48144">MGFFNFLYQAREAKQEYKPQRTIDLTTLYPPRDLTMSLSTNQVRVPLELVMNVLDSAYYDDEPESNVQLFTNCALVCKDWSAIAQKLLFRRVTLRSQTDYIAFQQAVDRSTARGRMLGDAVRSMRVTLDHNQPYYLSQRSFARAVTLCPNMQDLRLAMYGQGSPGHDVVGAPDVNRMKRAAPSFDERTLALLRTGPSIASLQFSNWSDNSSTLFQLLDVWPALKSLAISGVPPQLPNEAPQPFPCALDSLRMNFQTPPCIDFMRWLLHNSTDSLRTLELEREPTPDMLKYLLAHHAGALQSLAMPTCGGHEGTAAIRQCRALRELRIESPWTPPTLCKALPETMEHIAFGVDMATPLPPILQMIKRSETLKAVTVHIWHGGESHPQLNALKIACARQGVELMSTTDVREFRSIARDVIHSSTSVAGVIY</sequence>
<proteinExistence type="predicted"/>
<accession>A0A1X6NFK5</accession>
<reference evidence="1 2" key="1">
    <citation type="submission" date="2017-04" db="EMBL/GenBank/DDBJ databases">
        <title>Genome Sequence of the Model Brown-Rot Fungus Postia placenta SB12.</title>
        <authorList>
            <consortium name="DOE Joint Genome Institute"/>
            <person name="Gaskell J."/>
            <person name="Kersten P."/>
            <person name="Larrondo L.F."/>
            <person name="Canessa P."/>
            <person name="Martinez D."/>
            <person name="Hibbett D."/>
            <person name="Schmoll M."/>
            <person name="Kubicek C.P."/>
            <person name="Martinez A.T."/>
            <person name="Yadav J."/>
            <person name="Master E."/>
            <person name="Magnuson J.K."/>
            <person name="James T."/>
            <person name="Yaver D."/>
            <person name="Berka R."/>
            <person name="Labutti K."/>
            <person name="Lipzen A."/>
            <person name="Aerts A."/>
            <person name="Barry K."/>
            <person name="Henrissat B."/>
            <person name="Blanchette R."/>
            <person name="Grigoriev I."/>
            <person name="Cullen D."/>
        </authorList>
    </citation>
    <scope>NUCLEOTIDE SEQUENCE [LARGE SCALE GENOMIC DNA]</scope>
    <source>
        <strain evidence="1 2">MAD-698-R-SB12</strain>
    </source>
</reference>
<evidence type="ECO:0000313" key="1">
    <source>
        <dbReference type="EMBL" id="OSX67206.1"/>
    </source>
</evidence>
<dbReference type="STRING" id="670580.A0A1X6NFK5"/>
<dbReference type="AlphaFoldDB" id="A0A1X6NFK5"/>